<proteinExistence type="predicted"/>
<feature type="signal peptide" evidence="1">
    <location>
        <begin position="1"/>
        <end position="32"/>
    </location>
</feature>
<name>A0A8J3Q2D8_9ACTN</name>
<evidence type="ECO:0000313" key="3">
    <source>
        <dbReference type="Proteomes" id="UP000612899"/>
    </source>
</evidence>
<evidence type="ECO:0000313" key="2">
    <source>
        <dbReference type="EMBL" id="GIH02192.1"/>
    </source>
</evidence>
<protein>
    <submittedName>
        <fullName evidence="2">Uncharacterized protein</fullName>
    </submittedName>
</protein>
<keyword evidence="3" id="KW-1185">Reference proteome</keyword>
<dbReference type="EMBL" id="BONY01000001">
    <property type="protein sequence ID" value="GIH02192.1"/>
    <property type="molecule type" value="Genomic_DNA"/>
</dbReference>
<evidence type="ECO:0000256" key="1">
    <source>
        <dbReference type="SAM" id="SignalP"/>
    </source>
</evidence>
<comment type="caution">
    <text evidence="2">The sequence shown here is derived from an EMBL/GenBank/DDBJ whole genome shotgun (WGS) entry which is preliminary data.</text>
</comment>
<feature type="chain" id="PRO_5039195390" evidence="1">
    <location>
        <begin position="33"/>
        <end position="64"/>
    </location>
</feature>
<keyword evidence="1" id="KW-0732">Signal</keyword>
<gene>
    <name evidence="2" type="ORF">Rhe02_02590</name>
</gene>
<dbReference type="Proteomes" id="UP000612899">
    <property type="component" value="Unassembled WGS sequence"/>
</dbReference>
<reference evidence="2" key="1">
    <citation type="submission" date="2021-01" db="EMBL/GenBank/DDBJ databases">
        <title>Whole genome shotgun sequence of Rhizocola hellebori NBRC 109834.</title>
        <authorList>
            <person name="Komaki H."/>
            <person name="Tamura T."/>
        </authorList>
    </citation>
    <scope>NUCLEOTIDE SEQUENCE</scope>
    <source>
        <strain evidence="2">NBRC 109834</strain>
    </source>
</reference>
<sequence>MPGGCAALTISPMTFSLIGRLALATVSMLALAVNADNGCHLDPNGCPGHVVVAGDGGPGMDPNG</sequence>
<dbReference type="AlphaFoldDB" id="A0A8J3Q2D8"/>
<accession>A0A8J3Q2D8</accession>
<organism evidence="2 3">
    <name type="scientific">Rhizocola hellebori</name>
    <dbReference type="NCBI Taxonomy" id="1392758"/>
    <lineage>
        <taxon>Bacteria</taxon>
        <taxon>Bacillati</taxon>
        <taxon>Actinomycetota</taxon>
        <taxon>Actinomycetes</taxon>
        <taxon>Micromonosporales</taxon>
        <taxon>Micromonosporaceae</taxon>
        <taxon>Rhizocola</taxon>
    </lineage>
</organism>